<dbReference type="CDD" id="cd00048">
    <property type="entry name" value="DSRM_SF"/>
    <property type="match status" value="1"/>
</dbReference>
<dbReference type="Proteomes" id="UP000286134">
    <property type="component" value="Unassembled WGS sequence"/>
</dbReference>
<organism evidence="2 3">
    <name type="scientific">Erysiphe neolycopersici</name>
    <dbReference type="NCBI Taxonomy" id="212602"/>
    <lineage>
        <taxon>Eukaryota</taxon>
        <taxon>Fungi</taxon>
        <taxon>Dikarya</taxon>
        <taxon>Ascomycota</taxon>
        <taxon>Pezizomycotina</taxon>
        <taxon>Leotiomycetes</taxon>
        <taxon>Erysiphales</taxon>
        <taxon>Erysiphaceae</taxon>
        <taxon>Erysiphe</taxon>
    </lineage>
</organism>
<accession>A0A420HC82</accession>
<protein>
    <submittedName>
        <fullName evidence="2">Uncharacterized protein</fullName>
    </submittedName>
</protein>
<evidence type="ECO:0000313" key="2">
    <source>
        <dbReference type="EMBL" id="RKF55056.1"/>
    </source>
</evidence>
<proteinExistence type="predicted"/>
<dbReference type="OrthoDB" id="10368050at2759"/>
<dbReference type="EMBL" id="MCFK01009271">
    <property type="protein sequence ID" value="RKF55056.1"/>
    <property type="molecule type" value="Genomic_DNA"/>
</dbReference>
<comment type="caution">
    <text evidence="2">The sequence shown here is derived from an EMBL/GenBank/DDBJ whole genome shotgun (WGS) entry which is preliminary data.</text>
</comment>
<evidence type="ECO:0000313" key="3">
    <source>
        <dbReference type="Proteomes" id="UP000286134"/>
    </source>
</evidence>
<sequence length="79" mass="9399">MEYKNGKYWQLRLKIHCHRKNWPEPEYVVQKHGEERFTAITTIEGKNFRSSERASEQEAREDAAMQGFSHFTEQTPPTT</sequence>
<dbReference type="AlphaFoldDB" id="A0A420HC82"/>
<keyword evidence="3" id="KW-1185">Reference proteome</keyword>
<dbReference type="SUPFAM" id="SSF54768">
    <property type="entry name" value="dsRNA-binding domain-like"/>
    <property type="match status" value="1"/>
</dbReference>
<feature type="compositionally biased region" description="Basic and acidic residues" evidence="1">
    <location>
        <begin position="48"/>
        <end position="63"/>
    </location>
</feature>
<name>A0A420HC82_9PEZI</name>
<feature type="region of interest" description="Disordered" evidence="1">
    <location>
        <begin position="48"/>
        <end position="79"/>
    </location>
</feature>
<feature type="compositionally biased region" description="Polar residues" evidence="1">
    <location>
        <begin position="69"/>
        <end position="79"/>
    </location>
</feature>
<dbReference type="Gene3D" id="3.30.160.20">
    <property type="match status" value="1"/>
</dbReference>
<reference evidence="2 3" key="1">
    <citation type="journal article" date="2018" name="BMC Genomics">
        <title>Comparative genome analyses reveal sequence features reflecting distinct modes of host-adaptation between dicot and monocot powdery mildew.</title>
        <authorList>
            <person name="Wu Y."/>
            <person name="Ma X."/>
            <person name="Pan Z."/>
            <person name="Kale S.D."/>
            <person name="Song Y."/>
            <person name="King H."/>
            <person name="Zhang Q."/>
            <person name="Presley C."/>
            <person name="Deng X."/>
            <person name="Wei C.I."/>
            <person name="Xiao S."/>
        </authorList>
    </citation>
    <scope>NUCLEOTIDE SEQUENCE [LARGE SCALE GENOMIC DNA]</scope>
    <source>
        <strain evidence="2">UMSG2</strain>
    </source>
</reference>
<gene>
    <name evidence="2" type="ORF">OnM2_092052</name>
</gene>
<evidence type="ECO:0000256" key="1">
    <source>
        <dbReference type="SAM" id="MobiDB-lite"/>
    </source>
</evidence>